<dbReference type="InterPro" id="IPR013103">
    <property type="entry name" value="RVT_2"/>
</dbReference>
<dbReference type="AlphaFoldDB" id="A0AAW2IXE0"/>
<sequence length="278" mass="32803">MDLQDEAECRWINTEHKARLVAKGYSQLPEIYVEQPQGFIAKGSEEKVLRLKKALYGLKQAPRAWYSRIDKYFMDRGFRRSLSEPTLYIKSQGNDTLIVSLYVDDLIYTGNNEKMIQDFKEDMMKTFEMSDLGIMHFFLGIEINQEKRGNIYMSKEVHGDSTQEVQNGKLQDSYYSFGYWRKVPERRWITKSRWLHVQKSHWKPTISNCHKTRYYVRHKSAIKFMQSPSQVHYAAAKRILRYLRGTQIHSCVFIRCCRIAGCYGVDSRTSNLFLDIGK</sequence>
<comment type="caution">
    <text evidence="2">The sequence shown here is derived from an EMBL/GenBank/DDBJ whole genome shotgun (WGS) entry which is preliminary data.</text>
</comment>
<proteinExistence type="predicted"/>
<dbReference type="EMBL" id="JACGWK010001557">
    <property type="protein sequence ID" value="KAL0286088.1"/>
    <property type="molecule type" value="Genomic_DNA"/>
</dbReference>
<reference evidence="2" key="2">
    <citation type="journal article" date="2024" name="Plant">
        <title>Genomic evolution and insights into agronomic trait innovations of Sesamum species.</title>
        <authorList>
            <person name="Miao H."/>
            <person name="Wang L."/>
            <person name="Qu L."/>
            <person name="Liu H."/>
            <person name="Sun Y."/>
            <person name="Le M."/>
            <person name="Wang Q."/>
            <person name="Wei S."/>
            <person name="Zheng Y."/>
            <person name="Lin W."/>
            <person name="Duan Y."/>
            <person name="Cao H."/>
            <person name="Xiong S."/>
            <person name="Wang X."/>
            <person name="Wei L."/>
            <person name="Li C."/>
            <person name="Ma Q."/>
            <person name="Ju M."/>
            <person name="Zhao R."/>
            <person name="Li G."/>
            <person name="Mu C."/>
            <person name="Tian Q."/>
            <person name="Mei H."/>
            <person name="Zhang T."/>
            <person name="Gao T."/>
            <person name="Zhang H."/>
        </authorList>
    </citation>
    <scope>NUCLEOTIDE SEQUENCE</scope>
    <source>
        <strain evidence="2">G01</strain>
    </source>
</reference>
<gene>
    <name evidence="2" type="ORF">Sangu_2750000</name>
</gene>
<dbReference type="SUPFAM" id="SSF56672">
    <property type="entry name" value="DNA/RNA polymerases"/>
    <property type="match status" value="1"/>
</dbReference>
<evidence type="ECO:0000259" key="1">
    <source>
        <dbReference type="Pfam" id="PF07727"/>
    </source>
</evidence>
<dbReference type="InterPro" id="IPR043502">
    <property type="entry name" value="DNA/RNA_pol_sf"/>
</dbReference>
<accession>A0AAW2IXE0</accession>
<reference evidence="2" key="1">
    <citation type="submission" date="2020-06" db="EMBL/GenBank/DDBJ databases">
        <authorList>
            <person name="Li T."/>
            <person name="Hu X."/>
            <person name="Zhang T."/>
            <person name="Song X."/>
            <person name="Zhang H."/>
            <person name="Dai N."/>
            <person name="Sheng W."/>
            <person name="Hou X."/>
            <person name="Wei L."/>
        </authorList>
    </citation>
    <scope>NUCLEOTIDE SEQUENCE</scope>
    <source>
        <strain evidence="2">G01</strain>
        <tissue evidence="2">Leaf</tissue>
    </source>
</reference>
<evidence type="ECO:0000313" key="2">
    <source>
        <dbReference type="EMBL" id="KAL0286088.1"/>
    </source>
</evidence>
<organism evidence="2">
    <name type="scientific">Sesamum angustifolium</name>
    <dbReference type="NCBI Taxonomy" id="2727405"/>
    <lineage>
        <taxon>Eukaryota</taxon>
        <taxon>Viridiplantae</taxon>
        <taxon>Streptophyta</taxon>
        <taxon>Embryophyta</taxon>
        <taxon>Tracheophyta</taxon>
        <taxon>Spermatophyta</taxon>
        <taxon>Magnoliopsida</taxon>
        <taxon>eudicotyledons</taxon>
        <taxon>Gunneridae</taxon>
        <taxon>Pentapetalae</taxon>
        <taxon>asterids</taxon>
        <taxon>lamiids</taxon>
        <taxon>Lamiales</taxon>
        <taxon>Pedaliaceae</taxon>
        <taxon>Sesamum</taxon>
    </lineage>
</organism>
<feature type="domain" description="Reverse transcriptase Ty1/copia-type" evidence="1">
    <location>
        <begin position="30"/>
        <end position="149"/>
    </location>
</feature>
<dbReference type="Pfam" id="PF07727">
    <property type="entry name" value="RVT_2"/>
    <property type="match status" value="1"/>
</dbReference>
<protein>
    <submittedName>
        <fullName evidence="2">Retrovirus-related Pol polyprotein from transposon RE1</fullName>
    </submittedName>
</protein>
<name>A0AAW2IXE0_9LAMI</name>